<evidence type="ECO:0000256" key="8">
    <source>
        <dbReference type="HAMAP-Rule" id="MF_00530"/>
    </source>
</evidence>
<evidence type="ECO:0000259" key="10">
    <source>
        <dbReference type="Pfam" id="PF02823"/>
    </source>
</evidence>
<dbReference type="GO" id="GO:0005524">
    <property type="term" value="F:ATP binding"/>
    <property type="evidence" value="ECO:0007669"/>
    <property type="project" value="UniProtKB-UniRule"/>
</dbReference>
<dbReference type="GO" id="GO:0005886">
    <property type="term" value="C:plasma membrane"/>
    <property type="evidence" value="ECO:0007669"/>
    <property type="project" value="UniProtKB-SubCell"/>
</dbReference>
<dbReference type="InterPro" id="IPR036771">
    <property type="entry name" value="ATPsynth_dsu/esu_N"/>
</dbReference>
<comment type="caution">
    <text evidence="11">The sequence shown here is derived from an EMBL/GenBank/DDBJ whole genome shotgun (WGS) entry which is preliminary data.</text>
</comment>
<organism evidence="11 12">
    <name type="scientific">Candidatus Gottesmanbacteria bacterium RIFCSPLOWO2_01_FULL_43_11b</name>
    <dbReference type="NCBI Taxonomy" id="1798392"/>
    <lineage>
        <taxon>Bacteria</taxon>
        <taxon>Candidatus Gottesmaniibacteriota</taxon>
    </lineage>
</organism>
<accession>A0A1F6AJG9</accession>
<feature type="domain" description="ATP synthase F1 complex delta/epsilon subunit N-terminal" evidence="10">
    <location>
        <begin position="4"/>
        <end position="81"/>
    </location>
</feature>
<name>A0A1F6AJG9_9BACT</name>
<sequence>MKFFLEIITPERLAYKDEVDMVTAPTARGIIGVLAHHVPLFTRLLDGEVKITKGSEEFFLAIGGGFMEVTKDRVSILVTRAVHARELNEVEIKKAESRARDALSRGVKGAELVEAQSLLRRTLLEMKVVRRKRLVIH</sequence>
<dbReference type="HAMAP" id="MF_00530">
    <property type="entry name" value="ATP_synth_epsil_bac"/>
    <property type="match status" value="1"/>
</dbReference>
<dbReference type="SUPFAM" id="SSF51344">
    <property type="entry name" value="Epsilon subunit of F1F0-ATP synthase N-terminal domain"/>
    <property type="match status" value="1"/>
</dbReference>
<dbReference type="CDD" id="cd12152">
    <property type="entry name" value="F1-ATPase_delta"/>
    <property type="match status" value="1"/>
</dbReference>
<dbReference type="GO" id="GO:0012505">
    <property type="term" value="C:endomembrane system"/>
    <property type="evidence" value="ECO:0007669"/>
    <property type="project" value="UniProtKB-SubCell"/>
</dbReference>
<comment type="similarity">
    <text evidence="2 8 9">Belongs to the ATPase epsilon chain family.</text>
</comment>
<dbReference type="Pfam" id="PF02823">
    <property type="entry name" value="ATP-synt_DE_N"/>
    <property type="match status" value="1"/>
</dbReference>
<evidence type="ECO:0000256" key="1">
    <source>
        <dbReference type="ARBA" id="ARBA00004184"/>
    </source>
</evidence>
<comment type="subunit">
    <text evidence="8 9">F-type ATPases have 2 components, CF(1) - the catalytic core - and CF(0) - the membrane proton channel. CF(1) has five subunits: alpha(3), beta(3), gamma(1), delta(1), epsilon(1). CF(0) has three main subunits: a, b and c.</text>
</comment>
<reference evidence="11 12" key="1">
    <citation type="journal article" date="2016" name="Nat. Commun.">
        <title>Thousands of microbial genomes shed light on interconnected biogeochemical processes in an aquifer system.</title>
        <authorList>
            <person name="Anantharaman K."/>
            <person name="Brown C.T."/>
            <person name="Hug L.A."/>
            <person name="Sharon I."/>
            <person name="Castelle C.J."/>
            <person name="Probst A.J."/>
            <person name="Thomas B.C."/>
            <person name="Singh A."/>
            <person name="Wilkins M.J."/>
            <person name="Karaoz U."/>
            <person name="Brodie E.L."/>
            <person name="Williams K.H."/>
            <person name="Hubbard S.S."/>
            <person name="Banfield J.F."/>
        </authorList>
    </citation>
    <scope>NUCLEOTIDE SEQUENCE [LARGE SCALE GENOMIC DNA]</scope>
</reference>
<dbReference type="PANTHER" id="PTHR13822:SF10">
    <property type="entry name" value="ATP SYNTHASE EPSILON CHAIN, CHLOROPLASTIC"/>
    <property type="match status" value="1"/>
</dbReference>
<dbReference type="InterPro" id="IPR001469">
    <property type="entry name" value="ATP_synth_F1_dsu/esu"/>
</dbReference>
<dbReference type="GO" id="GO:0045259">
    <property type="term" value="C:proton-transporting ATP synthase complex"/>
    <property type="evidence" value="ECO:0007669"/>
    <property type="project" value="UniProtKB-KW"/>
</dbReference>
<evidence type="ECO:0000256" key="2">
    <source>
        <dbReference type="ARBA" id="ARBA00005712"/>
    </source>
</evidence>
<dbReference type="EMBL" id="MFJV01000001">
    <property type="protein sequence ID" value="OGG24622.1"/>
    <property type="molecule type" value="Genomic_DNA"/>
</dbReference>
<protein>
    <recommendedName>
        <fullName evidence="8">ATP synthase epsilon chain</fullName>
    </recommendedName>
    <alternativeName>
        <fullName evidence="8">ATP synthase F1 sector epsilon subunit</fullName>
    </alternativeName>
    <alternativeName>
        <fullName evidence="8">F-ATPase epsilon subunit</fullName>
    </alternativeName>
</protein>
<evidence type="ECO:0000256" key="5">
    <source>
        <dbReference type="ARBA" id="ARBA00023136"/>
    </source>
</evidence>
<evidence type="ECO:0000256" key="7">
    <source>
        <dbReference type="ARBA" id="ARBA00023310"/>
    </source>
</evidence>
<evidence type="ECO:0000313" key="12">
    <source>
        <dbReference type="Proteomes" id="UP000178759"/>
    </source>
</evidence>
<comment type="function">
    <text evidence="8">Produces ATP from ADP in the presence of a proton gradient across the membrane.</text>
</comment>
<dbReference type="InterPro" id="IPR020546">
    <property type="entry name" value="ATP_synth_F1_dsu/esu_N"/>
</dbReference>
<comment type="subcellular location">
    <subcellularLocation>
        <location evidence="8">Cell membrane</location>
        <topology evidence="8">Peripheral membrane protein</topology>
    </subcellularLocation>
    <subcellularLocation>
        <location evidence="1">Endomembrane system</location>
        <topology evidence="1">Peripheral membrane protein</topology>
    </subcellularLocation>
</comment>
<keyword evidence="6 8" id="KW-0139">CF(1)</keyword>
<keyword evidence="5 8" id="KW-0472">Membrane</keyword>
<gene>
    <name evidence="8" type="primary">atpC</name>
    <name evidence="11" type="ORF">A3A79_05590</name>
</gene>
<dbReference type="STRING" id="1798392.A3A79_05590"/>
<evidence type="ECO:0000256" key="3">
    <source>
        <dbReference type="ARBA" id="ARBA00022448"/>
    </source>
</evidence>
<dbReference type="Proteomes" id="UP000178759">
    <property type="component" value="Unassembled WGS sequence"/>
</dbReference>
<dbReference type="NCBIfam" id="TIGR01216">
    <property type="entry name" value="ATP_synt_epsi"/>
    <property type="match status" value="1"/>
</dbReference>
<keyword evidence="3 8" id="KW-0813">Transport</keyword>
<dbReference type="Gene3D" id="2.60.15.10">
    <property type="entry name" value="F0F1 ATP synthase delta/epsilon subunit, N-terminal"/>
    <property type="match status" value="1"/>
</dbReference>
<evidence type="ECO:0000256" key="6">
    <source>
        <dbReference type="ARBA" id="ARBA00023196"/>
    </source>
</evidence>
<dbReference type="GO" id="GO:0046933">
    <property type="term" value="F:proton-transporting ATP synthase activity, rotational mechanism"/>
    <property type="evidence" value="ECO:0007669"/>
    <property type="project" value="UniProtKB-UniRule"/>
</dbReference>
<proteinExistence type="inferred from homology"/>
<dbReference type="PANTHER" id="PTHR13822">
    <property type="entry name" value="ATP SYNTHASE DELTA/EPSILON CHAIN"/>
    <property type="match status" value="1"/>
</dbReference>
<keyword evidence="4 8" id="KW-0406">Ion transport</keyword>
<evidence type="ECO:0000256" key="9">
    <source>
        <dbReference type="RuleBase" id="RU003656"/>
    </source>
</evidence>
<keyword evidence="8" id="KW-0375">Hydrogen ion transport</keyword>
<dbReference type="AlphaFoldDB" id="A0A1F6AJG9"/>
<evidence type="ECO:0000313" key="11">
    <source>
        <dbReference type="EMBL" id="OGG24622.1"/>
    </source>
</evidence>
<evidence type="ECO:0000256" key="4">
    <source>
        <dbReference type="ARBA" id="ARBA00023065"/>
    </source>
</evidence>
<keyword evidence="7 8" id="KW-0066">ATP synthesis</keyword>
<keyword evidence="8" id="KW-1003">Cell membrane</keyword>